<dbReference type="InterPro" id="IPR048279">
    <property type="entry name" value="MdtK-like"/>
</dbReference>
<dbReference type="InterPro" id="IPR051327">
    <property type="entry name" value="MATE_MepA_subfamily"/>
</dbReference>
<feature type="transmembrane region" description="Helical" evidence="10">
    <location>
        <begin position="137"/>
        <end position="155"/>
    </location>
</feature>
<comment type="subcellular location">
    <subcellularLocation>
        <location evidence="1">Cell membrane</location>
        <topology evidence="1">Multi-pass membrane protein</topology>
    </subcellularLocation>
</comment>
<evidence type="ECO:0000256" key="7">
    <source>
        <dbReference type="ARBA" id="ARBA00022989"/>
    </source>
</evidence>
<gene>
    <name evidence="11" type="ORF">ACFQ5G_34620</name>
</gene>
<evidence type="ECO:0000313" key="11">
    <source>
        <dbReference type="EMBL" id="MFD1370497.1"/>
    </source>
</evidence>
<feature type="transmembrane region" description="Helical" evidence="10">
    <location>
        <begin position="413"/>
        <end position="432"/>
    </location>
</feature>
<organism evidence="11 12">
    <name type="scientific">Actinoplanes sichuanensis</name>
    <dbReference type="NCBI Taxonomy" id="512349"/>
    <lineage>
        <taxon>Bacteria</taxon>
        <taxon>Bacillati</taxon>
        <taxon>Actinomycetota</taxon>
        <taxon>Actinomycetes</taxon>
        <taxon>Micromonosporales</taxon>
        <taxon>Micromonosporaceae</taxon>
        <taxon>Actinoplanes</taxon>
    </lineage>
</organism>
<proteinExistence type="inferred from homology"/>
<evidence type="ECO:0000256" key="2">
    <source>
        <dbReference type="ARBA" id="ARBA00008417"/>
    </source>
</evidence>
<evidence type="ECO:0000256" key="4">
    <source>
        <dbReference type="ARBA" id="ARBA00022448"/>
    </source>
</evidence>
<feature type="transmembrane region" description="Helical" evidence="10">
    <location>
        <begin position="234"/>
        <end position="256"/>
    </location>
</feature>
<dbReference type="RefSeq" id="WP_317793732.1">
    <property type="nucleotide sequence ID" value="NZ_AP028461.1"/>
</dbReference>
<feature type="transmembrane region" description="Helical" evidence="10">
    <location>
        <begin position="167"/>
        <end position="188"/>
    </location>
</feature>
<protein>
    <recommendedName>
        <fullName evidence="3">Multidrug export protein MepA</fullName>
    </recommendedName>
</protein>
<evidence type="ECO:0000256" key="8">
    <source>
        <dbReference type="ARBA" id="ARBA00023136"/>
    </source>
</evidence>
<evidence type="ECO:0000256" key="9">
    <source>
        <dbReference type="ARBA" id="ARBA00023251"/>
    </source>
</evidence>
<reference evidence="12" key="1">
    <citation type="journal article" date="2019" name="Int. J. Syst. Evol. Microbiol.">
        <title>The Global Catalogue of Microorganisms (GCM) 10K type strain sequencing project: providing services to taxonomists for standard genome sequencing and annotation.</title>
        <authorList>
            <consortium name="The Broad Institute Genomics Platform"/>
            <consortium name="The Broad Institute Genome Sequencing Center for Infectious Disease"/>
            <person name="Wu L."/>
            <person name="Ma J."/>
        </authorList>
    </citation>
    <scope>NUCLEOTIDE SEQUENCE [LARGE SCALE GENOMIC DNA]</scope>
    <source>
        <strain evidence="12">CCM 7526</strain>
    </source>
</reference>
<evidence type="ECO:0000256" key="1">
    <source>
        <dbReference type="ARBA" id="ARBA00004651"/>
    </source>
</evidence>
<feature type="transmembrane region" description="Helical" evidence="10">
    <location>
        <begin position="322"/>
        <end position="345"/>
    </location>
</feature>
<feature type="transmembrane region" description="Helical" evidence="10">
    <location>
        <begin position="99"/>
        <end position="117"/>
    </location>
</feature>
<accession>A0ABW4AKL1</accession>
<feature type="transmembrane region" description="Helical" evidence="10">
    <location>
        <begin position="262"/>
        <end position="280"/>
    </location>
</feature>
<dbReference type="PIRSF" id="PIRSF006603">
    <property type="entry name" value="DinF"/>
    <property type="match status" value="1"/>
</dbReference>
<keyword evidence="4" id="KW-0813">Transport</keyword>
<keyword evidence="12" id="KW-1185">Reference proteome</keyword>
<evidence type="ECO:0000256" key="10">
    <source>
        <dbReference type="SAM" id="Phobius"/>
    </source>
</evidence>
<feature type="transmembrane region" description="Helical" evidence="10">
    <location>
        <begin position="16"/>
        <end position="36"/>
    </location>
</feature>
<keyword evidence="8 10" id="KW-0472">Membrane</keyword>
<dbReference type="EMBL" id="JBHTMK010000044">
    <property type="protein sequence ID" value="MFD1370497.1"/>
    <property type="molecule type" value="Genomic_DNA"/>
</dbReference>
<dbReference type="NCBIfam" id="TIGR00797">
    <property type="entry name" value="matE"/>
    <property type="match status" value="1"/>
</dbReference>
<feature type="transmembrane region" description="Helical" evidence="10">
    <location>
        <begin position="385"/>
        <end position="407"/>
    </location>
</feature>
<keyword evidence="7 10" id="KW-1133">Transmembrane helix</keyword>
<dbReference type="PANTHER" id="PTHR43823:SF3">
    <property type="entry name" value="MULTIDRUG EXPORT PROTEIN MEPA"/>
    <property type="match status" value="1"/>
</dbReference>
<name>A0ABW4AKL1_9ACTN</name>
<dbReference type="CDD" id="cd13143">
    <property type="entry name" value="MATE_MepA_like"/>
    <property type="match status" value="1"/>
</dbReference>
<evidence type="ECO:0000256" key="5">
    <source>
        <dbReference type="ARBA" id="ARBA00022475"/>
    </source>
</evidence>
<feature type="transmembrane region" description="Helical" evidence="10">
    <location>
        <begin position="357"/>
        <end position="378"/>
    </location>
</feature>
<sequence length="446" mass="45614">MTDSTAMLGSRPLGRLLWHTSSQTTLSVGVYGVYALTNAWFVARGVGADAMAAVNLAAPVLLVLGAVSTTVGVGGASLVSRCLGAGDQAGAARAAGNTFAVFWAAAALTTVVGLLGIEPLLTALGADAGTRDLTRDYAIVLLCGALVSTGFSSLVRAEGRLRFSTMLWVIPVLVQITLDPLLIFGFGWGVRGAALGTVGGQAVSAVMSIWFFFRQRDRPYRITRSDLVPHGPTVWALVGVGAPSFLAGFGATLLAVLVNNTLAGVGGSTALAAYAVCARIQTFVMMPQLGISQGLQPVVGYNAGRGYGDRVRRARTLSLRASVVYGIVSAIVVAVFADPLVAFFLPGGEAAATAGHALRIIAVGFAAAGVTPLISAYSQALGRPALSYVISVGALLAVKAPLVVVLAETGVTGVWLAIALGEIVTAVAALLFGRSSPRPRGHARSR</sequence>
<feature type="transmembrane region" description="Helical" evidence="10">
    <location>
        <begin position="194"/>
        <end position="213"/>
    </location>
</feature>
<comment type="caution">
    <text evidence="11">The sequence shown here is derived from an EMBL/GenBank/DDBJ whole genome shotgun (WGS) entry which is preliminary data.</text>
</comment>
<keyword evidence="9" id="KW-0046">Antibiotic resistance</keyword>
<evidence type="ECO:0000256" key="3">
    <source>
        <dbReference type="ARBA" id="ARBA00022106"/>
    </source>
</evidence>
<dbReference type="PANTHER" id="PTHR43823">
    <property type="entry name" value="SPORULATION PROTEIN YKVU"/>
    <property type="match status" value="1"/>
</dbReference>
<dbReference type="Pfam" id="PF01554">
    <property type="entry name" value="MatE"/>
    <property type="match status" value="2"/>
</dbReference>
<evidence type="ECO:0000313" key="12">
    <source>
        <dbReference type="Proteomes" id="UP001597183"/>
    </source>
</evidence>
<dbReference type="InterPro" id="IPR045070">
    <property type="entry name" value="MATE_MepA-like"/>
</dbReference>
<dbReference type="InterPro" id="IPR002528">
    <property type="entry name" value="MATE_fam"/>
</dbReference>
<comment type="similarity">
    <text evidence="2">Belongs to the multi antimicrobial extrusion (MATE) (TC 2.A.66.1) family. MepA subfamily.</text>
</comment>
<dbReference type="Proteomes" id="UP001597183">
    <property type="component" value="Unassembled WGS sequence"/>
</dbReference>
<evidence type="ECO:0000256" key="6">
    <source>
        <dbReference type="ARBA" id="ARBA00022692"/>
    </source>
</evidence>
<feature type="transmembrane region" description="Helical" evidence="10">
    <location>
        <begin position="56"/>
        <end position="79"/>
    </location>
</feature>
<keyword evidence="6 10" id="KW-0812">Transmembrane</keyword>
<keyword evidence="5" id="KW-1003">Cell membrane</keyword>